<accession>K1S1I2</accession>
<comment type="caution">
    <text evidence="2">The sequence shown here is derived from an EMBL/GenBank/DDBJ whole genome shotgun (WGS) entry which is preliminary data.</text>
</comment>
<feature type="non-terminal residue" evidence="2">
    <location>
        <position position="1"/>
    </location>
</feature>
<proteinExistence type="predicted"/>
<organism evidence="2">
    <name type="scientific">human gut metagenome</name>
    <dbReference type="NCBI Taxonomy" id="408170"/>
    <lineage>
        <taxon>unclassified sequences</taxon>
        <taxon>metagenomes</taxon>
        <taxon>organismal metagenomes</taxon>
    </lineage>
</organism>
<dbReference type="AlphaFoldDB" id="K1S1I2"/>
<dbReference type="Gene3D" id="3.90.230.10">
    <property type="entry name" value="Creatinase/methionine aminopeptidase superfamily"/>
    <property type="match status" value="1"/>
</dbReference>
<reference evidence="2" key="1">
    <citation type="journal article" date="2013" name="Environ. Microbiol.">
        <title>Microbiota from the distal guts of lean and obese adolescents exhibit partial functional redundancy besides clear differences in community structure.</title>
        <authorList>
            <person name="Ferrer M."/>
            <person name="Ruiz A."/>
            <person name="Lanza F."/>
            <person name="Haange S.B."/>
            <person name="Oberbach A."/>
            <person name="Till H."/>
            <person name="Bargiela R."/>
            <person name="Campoy C."/>
            <person name="Segura M.T."/>
            <person name="Richter M."/>
            <person name="von Bergen M."/>
            <person name="Seifert J."/>
            <person name="Suarez A."/>
        </authorList>
    </citation>
    <scope>NUCLEOTIDE SEQUENCE</scope>
</reference>
<dbReference type="PANTHER" id="PTHR43763">
    <property type="entry name" value="XAA-PRO AMINOPEPTIDASE 1"/>
    <property type="match status" value="1"/>
</dbReference>
<dbReference type="Pfam" id="PF00557">
    <property type="entry name" value="Peptidase_M24"/>
    <property type="match status" value="1"/>
</dbReference>
<gene>
    <name evidence="2" type="ORF">LEA_18490</name>
</gene>
<dbReference type="InterPro" id="IPR000994">
    <property type="entry name" value="Pept_M24"/>
</dbReference>
<dbReference type="PANTHER" id="PTHR43763:SF6">
    <property type="entry name" value="XAA-PRO AMINOPEPTIDASE 1"/>
    <property type="match status" value="1"/>
</dbReference>
<dbReference type="SUPFAM" id="SSF55920">
    <property type="entry name" value="Creatinase/aminopeptidase"/>
    <property type="match status" value="1"/>
</dbReference>
<feature type="domain" description="Peptidase M24" evidence="1">
    <location>
        <begin position="29"/>
        <end position="173"/>
    </location>
</feature>
<dbReference type="InterPro" id="IPR050422">
    <property type="entry name" value="X-Pro_aminopeptidase_P"/>
</dbReference>
<dbReference type="EMBL" id="AJWY01012689">
    <property type="protein sequence ID" value="EKC49244.1"/>
    <property type="molecule type" value="Genomic_DNA"/>
</dbReference>
<evidence type="ECO:0000259" key="1">
    <source>
        <dbReference type="Pfam" id="PF00557"/>
    </source>
</evidence>
<feature type="non-terminal residue" evidence="2">
    <location>
        <position position="174"/>
    </location>
</feature>
<name>K1S1I2_9ZZZZ</name>
<sequence length="174" mass="18841">KAVKCQEIVAAGSPIPAMKAVKNKAEIEGYRSAMLKDGVAMVKFLKWLEPAVEAGGQTEISIDEKLTSLRAEQKLFRDISFDTIAGYAQHGAIVHYEATPETDVVLKPEGLILIDSGAQYQDGTTDITRTIALGAVSEEMKHIYTLVLKAHIQLELVKFPDGASGTQLDAVGRE</sequence>
<dbReference type="InterPro" id="IPR036005">
    <property type="entry name" value="Creatinase/aminopeptidase-like"/>
</dbReference>
<protein>
    <submittedName>
        <fullName evidence="2">M24 family peptidase</fullName>
    </submittedName>
</protein>
<evidence type="ECO:0000313" key="2">
    <source>
        <dbReference type="EMBL" id="EKC49244.1"/>
    </source>
</evidence>